<evidence type="ECO:0000256" key="1">
    <source>
        <dbReference type="SAM" id="Phobius"/>
    </source>
</evidence>
<proteinExistence type="predicted"/>
<sequence length="56" mass="6094">MSFGTNAIVALYLFVPAFTEHNSLVVVIGGLLTVVLLAQLGWGAVNAERVRRYGCW</sequence>
<reference evidence="3" key="1">
    <citation type="submission" date="2023-07" db="EMBL/GenBank/DDBJ databases">
        <title>30 novel species of actinomycetes from the DSMZ collection.</title>
        <authorList>
            <person name="Nouioui I."/>
        </authorList>
    </citation>
    <scope>NUCLEOTIDE SEQUENCE [LARGE SCALE GENOMIC DNA]</scope>
    <source>
        <strain evidence="3">DSM 44399</strain>
    </source>
</reference>
<evidence type="ECO:0000313" key="2">
    <source>
        <dbReference type="EMBL" id="MDT0262437.1"/>
    </source>
</evidence>
<name>A0ABU2JBS2_9ACTN</name>
<organism evidence="2 3">
    <name type="scientific">Jatrophihabitans lederbergiae</name>
    <dbReference type="NCBI Taxonomy" id="3075547"/>
    <lineage>
        <taxon>Bacteria</taxon>
        <taxon>Bacillati</taxon>
        <taxon>Actinomycetota</taxon>
        <taxon>Actinomycetes</taxon>
        <taxon>Jatrophihabitantales</taxon>
        <taxon>Jatrophihabitantaceae</taxon>
        <taxon>Jatrophihabitans</taxon>
    </lineage>
</organism>
<keyword evidence="1" id="KW-0472">Membrane</keyword>
<accession>A0ABU2JBS2</accession>
<dbReference type="Proteomes" id="UP001183176">
    <property type="component" value="Unassembled WGS sequence"/>
</dbReference>
<evidence type="ECO:0000313" key="3">
    <source>
        <dbReference type="Proteomes" id="UP001183176"/>
    </source>
</evidence>
<dbReference type="EMBL" id="JAVREH010000018">
    <property type="protein sequence ID" value="MDT0262437.1"/>
    <property type="molecule type" value="Genomic_DNA"/>
</dbReference>
<keyword evidence="1" id="KW-0812">Transmembrane</keyword>
<dbReference type="RefSeq" id="WP_311423586.1">
    <property type="nucleotide sequence ID" value="NZ_JAVREH010000018.1"/>
</dbReference>
<keyword evidence="1" id="KW-1133">Transmembrane helix</keyword>
<keyword evidence="3" id="KW-1185">Reference proteome</keyword>
<protein>
    <submittedName>
        <fullName evidence="2">Uncharacterized protein</fullName>
    </submittedName>
</protein>
<feature type="transmembrane region" description="Helical" evidence="1">
    <location>
        <begin position="23"/>
        <end position="42"/>
    </location>
</feature>
<gene>
    <name evidence="2" type="ORF">RM423_13650</name>
</gene>
<comment type="caution">
    <text evidence="2">The sequence shown here is derived from an EMBL/GenBank/DDBJ whole genome shotgun (WGS) entry which is preliminary data.</text>
</comment>